<reference evidence="2" key="1">
    <citation type="journal article" date="2015" name="Nature">
        <title>Complex archaea that bridge the gap between prokaryotes and eukaryotes.</title>
        <authorList>
            <person name="Spang A."/>
            <person name="Saw J.H."/>
            <person name="Jorgensen S.L."/>
            <person name="Zaremba-Niedzwiedzka K."/>
            <person name="Martijn J."/>
            <person name="Lind A.E."/>
            <person name="van Eijk R."/>
            <person name="Schleper C."/>
            <person name="Guy L."/>
            <person name="Ettema T.J."/>
        </authorList>
    </citation>
    <scope>NUCLEOTIDE SEQUENCE</scope>
</reference>
<organism evidence="2">
    <name type="scientific">marine sediment metagenome</name>
    <dbReference type="NCBI Taxonomy" id="412755"/>
    <lineage>
        <taxon>unclassified sequences</taxon>
        <taxon>metagenomes</taxon>
        <taxon>ecological metagenomes</taxon>
    </lineage>
</organism>
<dbReference type="AlphaFoldDB" id="A0A0F9IU32"/>
<dbReference type="InterPro" id="IPR002202">
    <property type="entry name" value="HMG_CoA_Rdtase"/>
</dbReference>
<sequence length="523" mass="53001">MPTIHFGKRAGRTRGRPEDRATADGSAVIDVRSSGTDEVLEVQTITHDAFGGTFTLTLGSDTTSAIAFDAVAATLKTRIEADFTTVTTVNVTGSAGDWDVAFDDDAGDIALMTADGSSLVTSSVIVTELINGVANVYQVTSIYTDADTGNITFGFGGNDSASTAYNANSATVDTNFTGIDGVTDVAVTGAGTSGDPWIITFADPAGDAGTVSVTIVDATLAGATTVATTQQGADNVYEIVEIYNEATSGTFTLTFGGQTTDPLAWDSAFGIVDQELTALSSITDVGLSGLGTLASPWIVTFADPAGDVGAFTADDTNLNGGTPTTVFTVTTPGVTLVNEIQTIHRGLADGGTFTVTHEAQTTAAIAFDVSAADLKTALELISSITTVAVTGVGTSGDPWTIAFTDPTGVEAELTTTDSLTITATATIADDTPGVDAVNEQQLVTVNNGTGGTHLLTYDSQETTALAYNISAADLETALEVLSSITAATVTGVDGGPYTVEFVTPGGAPLALMTDDDALLTGVA</sequence>
<feature type="compositionally biased region" description="Basic residues" evidence="1">
    <location>
        <begin position="1"/>
        <end position="14"/>
    </location>
</feature>
<accession>A0A0F9IU32</accession>
<gene>
    <name evidence="2" type="ORF">LCGC14_1902840</name>
</gene>
<dbReference type="GO" id="GO:0004420">
    <property type="term" value="F:hydroxymethylglutaryl-CoA reductase (NADPH) activity"/>
    <property type="evidence" value="ECO:0007669"/>
    <property type="project" value="InterPro"/>
</dbReference>
<feature type="region of interest" description="Disordered" evidence="1">
    <location>
        <begin position="1"/>
        <end position="25"/>
    </location>
</feature>
<evidence type="ECO:0000313" key="2">
    <source>
        <dbReference type="EMBL" id="KKL90622.1"/>
    </source>
</evidence>
<protein>
    <submittedName>
        <fullName evidence="2">Uncharacterized protein</fullName>
    </submittedName>
</protein>
<evidence type="ECO:0000256" key="1">
    <source>
        <dbReference type="SAM" id="MobiDB-lite"/>
    </source>
</evidence>
<comment type="caution">
    <text evidence="2">The sequence shown here is derived from an EMBL/GenBank/DDBJ whole genome shotgun (WGS) entry which is preliminary data.</text>
</comment>
<proteinExistence type="predicted"/>
<feature type="non-terminal residue" evidence="2">
    <location>
        <position position="523"/>
    </location>
</feature>
<dbReference type="EMBL" id="LAZR01019961">
    <property type="protein sequence ID" value="KKL90622.1"/>
    <property type="molecule type" value="Genomic_DNA"/>
</dbReference>
<dbReference type="PROSITE" id="PS50065">
    <property type="entry name" value="HMG_COA_REDUCTASE_4"/>
    <property type="match status" value="1"/>
</dbReference>
<dbReference type="GO" id="GO:0015936">
    <property type="term" value="P:coenzyme A metabolic process"/>
    <property type="evidence" value="ECO:0007669"/>
    <property type="project" value="InterPro"/>
</dbReference>
<name>A0A0F9IU32_9ZZZZ</name>